<sequence length="390" mass="42756">MSVRIVRAPVTYPHTPYHLPYCDTCGSHHRTAKTAPIFGLPDELARKVIEDVPFIDRMALQDANPHMQYLMSEQATTRVNLLLESFDLNVGAFLTGLGYCGAVIGGIAALHVIDPTVETPRVLEVYTQGPPYPGTAAPDEQLYDQTEDGGPESKYILQQVATDPNEICSLLGYRYYGAHVREVRRMVHRTSDREILTVVSKVPPVALITEAPSTLLMNFIAADEVVSLYPGHLWLSTGLLTIPVPTDGVTFTDPIPALDNLRALGFSFVSNADGIIGDHLCGRDPSCPDIVREYPGHSLYSVPLLSETAYGSRVQEAVWKLRIASKCGSPSNASVGGWHFTGWQHRSYGEIVLQSDSDATDDASYTHSMNNLQWFLSASDCRNICSPPIP</sequence>
<gene>
    <name evidence="1" type="ORF">DFP72DRAFT_1081630</name>
</gene>
<dbReference type="AlphaFoldDB" id="A0A8H6H915"/>
<evidence type="ECO:0000313" key="1">
    <source>
        <dbReference type="EMBL" id="KAF6742674.1"/>
    </source>
</evidence>
<protein>
    <recommendedName>
        <fullName evidence="3">F-box domain-containing protein</fullName>
    </recommendedName>
</protein>
<keyword evidence="2" id="KW-1185">Reference proteome</keyword>
<organism evidence="1 2">
    <name type="scientific">Ephemerocybe angulata</name>
    <dbReference type="NCBI Taxonomy" id="980116"/>
    <lineage>
        <taxon>Eukaryota</taxon>
        <taxon>Fungi</taxon>
        <taxon>Dikarya</taxon>
        <taxon>Basidiomycota</taxon>
        <taxon>Agaricomycotina</taxon>
        <taxon>Agaricomycetes</taxon>
        <taxon>Agaricomycetidae</taxon>
        <taxon>Agaricales</taxon>
        <taxon>Agaricineae</taxon>
        <taxon>Psathyrellaceae</taxon>
        <taxon>Ephemerocybe</taxon>
    </lineage>
</organism>
<comment type="caution">
    <text evidence="1">The sequence shown here is derived from an EMBL/GenBank/DDBJ whole genome shotgun (WGS) entry which is preliminary data.</text>
</comment>
<dbReference type="OrthoDB" id="2938467at2759"/>
<proteinExistence type="predicted"/>
<dbReference type="Proteomes" id="UP000521943">
    <property type="component" value="Unassembled WGS sequence"/>
</dbReference>
<reference evidence="1 2" key="1">
    <citation type="submission" date="2020-07" db="EMBL/GenBank/DDBJ databases">
        <title>Comparative genomics of pyrophilous fungi reveals a link between fire events and developmental genes.</title>
        <authorList>
            <consortium name="DOE Joint Genome Institute"/>
            <person name="Steindorff A.S."/>
            <person name="Carver A."/>
            <person name="Calhoun S."/>
            <person name="Stillman K."/>
            <person name="Liu H."/>
            <person name="Lipzen A."/>
            <person name="Pangilinan J."/>
            <person name="Labutti K."/>
            <person name="Bruns T.D."/>
            <person name="Grigoriev I.V."/>
        </authorList>
    </citation>
    <scope>NUCLEOTIDE SEQUENCE [LARGE SCALE GENOMIC DNA]</scope>
    <source>
        <strain evidence="1 2">CBS 144469</strain>
    </source>
</reference>
<accession>A0A8H6H915</accession>
<dbReference type="EMBL" id="JACGCI010000176">
    <property type="protein sequence ID" value="KAF6742674.1"/>
    <property type="molecule type" value="Genomic_DNA"/>
</dbReference>
<evidence type="ECO:0000313" key="2">
    <source>
        <dbReference type="Proteomes" id="UP000521943"/>
    </source>
</evidence>
<evidence type="ECO:0008006" key="3">
    <source>
        <dbReference type="Google" id="ProtNLM"/>
    </source>
</evidence>
<name>A0A8H6H915_9AGAR</name>